<evidence type="ECO:0000256" key="2">
    <source>
        <dbReference type="ARBA" id="ARBA00022448"/>
    </source>
</evidence>
<dbReference type="Pfam" id="PF00858">
    <property type="entry name" value="ASC"/>
    <property type="match status" value="1"/>
</dbReference>
<dbReference type="InterPro" id="IPR001873">
    <property type="entry name" value="ENaC"/>
</dbReference>
<dbReference type="Proteomes" id="UP001519460">
    <property type="component" value="Unassembled WGS sequence"/>
</dbReference>
<evidence type="ECO:0000256" key="10">
    <source>
        <dbReference type="ARBA" id="ARBA00023303"/>
    </source>
</evidence>
<sequence>DQPAISTARAKEFVSNSTAHGLKMIFEAKIGIVRRFLWAVYFLTAATGMCIMITELYVDVISYPFRTVTNLNMTSPLPFPAITVCNLNPLDLSKLSVERGKALDLAMSDAVYSLMAQSKPSNDTGTDGVDPDLMSAALTIADMSVADLMFASDIDTSEFFTSCQFGSKLMDCSKLFTPFQLMFDSVLPPATRRTSLKLTVYVNHAGYSSQVNELGAKFHVHAPGDTPDMMTSRHVAPTGFSTSVALRMFEHEYLPPPYQAFGDSSCTDTDSAEFRRLMDGDPPLYEGSQGGQYSLDACLAHRGFVQVAD</sequence>
<organism evidence="13 14">
    <name type="scientific">Batillaria attramentaria</name>
    <dbReference type="NCBI Taxonomy" id="370345"/>
    <lineage>
        <taxon>Eukaryota</taxon>
        <taxon>Metazoa</taxon>
        <taxon>Spiralia</taxon>
        <taxon>Lophotrochozoa</taxon>
        <taxon>Mollusca</taxon>
        <taxon>Gastropoda</taxon>
        <taxon>Caenogastropoda</taxon>
        <taxon>Sorbeoconcha</taxon>
        <taxon>Cerithioidea</taxon>
        <taxon>Batillariidae</taxon>
        <taxon>Batillaria</taxon>
    </lineage>
</organism>
<dbReference type="AlphaFoldDB" id="A0ABD0K735"/>
<dbReference type="PRINTS" id="PR01078">
    <property type="entry name" value="AMINACHANNEL"/>
</dbReference>
<accession>A0ABD0K735</accession>
<keyword evidence="2 11" id="KW-0813">Transport</keyword>
<evidence type="ECO:0000256" key="5">
    <source>
        <dbReference type="ARBA" id="ARBA00022989"/>
    </source>
</evidence>
<feature type="transmembrane region" description="Helical" evidence="12">
    <location>
        <begin position="36"/>
        <end position="58"/>
    </location>
</feature>
<evidence type="ECO:0000256" key="8">
    <source>
        <dbReference type="ARBA" id="ARBA00023136"/>
    </source>
</evidence>
<proteinExistence type="inferred from homology"/>
<evidence type="ECO:0000313" key="14">
    <source>
        <dbReference type="Proteomes" id="UP001519460"/>
    </source>
</evidence>
<dbReference type="PANTHER" id="PTHR11690">
    <property type="entry name" value="AMILORIDE-SENSITIVE SODIUM CHANNEL-RELATED"/>
    <property type="match status" value="1"/>
</dbReference>
<keyword evidence="9 11" id="KW-0739">Sodium transport</keyword>
<comment type="similarity">
    <text evidence="11">Belongs to the amiloride-sensitive sodium channel (TC 1.A.6) family.</text>
</comment>
<protein>
    <submittedName>
        <fullName evidence="13">Uncharacterized protein</fullName>
    </submittedName>
</protein>
<feature type="non-terminal residue" evidence="13">
    <location>
        <position position="1"/>
    </location>
</feature>
<keyword evidence="7 11" id="KW-0406">Ion transport</keyword>
<keyword evidence="6" id="KW-0915">Sodium</keyword>
<comment type="subcellular location">
    <subcellularLocation>
        <location evidence="1">Membrane</location>
        <topology evidence="1">Multi-pass membrane protein</topology>
    </subcellularLocation>
</comment>
<dbReference type="Gene3D" id="2.60.470.10">
    <property type="entry name" value="Acid-sensing ion channels like domains"/>
    <property type="match status" value="1"/>
</dbReference>
<evidence type="ECO:0000256" key="4">
    <source>
        <dbReference type="ARBA" id="ARBA00022692"/>
    </source>
</evidence>
<evidence type="ECO:0000256" key="6">
    <source>
        <dbReference type="ARBA" id="ARBA00023053"/>
    </source>
</evidence>
<evidence type="ECO:0000256" key="3">
    <source>
        <dbReference type="ARBA" id="ARBA00022461"/>
    </source>
</evidence>
<gene>
    <name evidence="13" type="ORF">BaRGS_00025854</name>
</gene>
<feature type="non-terminal residue" evidence="13">
    <location>
        <position position="309"/>
    </location>
</feature>
<keyword evidence="5 12" id="KW-1133">Transmembrane helix</keyword>
<comment type="caution">
    <text evidence="13">The sequence shown here is derived from an EMBL/GenBank/DDBJ whole genome shotgun (WGS) entry which is preliminary data.</text>
</comment>
<dbReference type="GO" id="GO:0016020">
    <property type="term" value="C:membrane"/>
    <property type="evidence" value="ECO:0007669"/>
    <property type="project" value="UniProtKB-SubCell"/>
</dbReference>
<evidence type="ECO:0000256" key="12">
    <source>
        <dbReference type="SAM" id="Phobius"/>
    </source>
</evidence>
<evidence type="ECO:0000256" key="11">
    <source>
        <dbReference type="RuleBase" id="RU000679"/>
    </source>
</evidence>
<keyword evidence="3 11" id="KW-0894">Sodium channel</keyword>
<reference evidence="13 14" key="1">
    <citation type="journal article" date="2023" name="Sci. Data">
        <title>Genome assembly of the Korean intertidal mud-creeper Batillaria attramentaria.</title>
        <authorList>
            <person name="Patra A.K."/>
            <person name="Ho P.T."/>
            <person name="Jun S."/>
            <person name="Lee S.J."/>
            <person name="Kim Y."/>
            <person name="Won Y.J."/>
        </authorList>
    </citation>
    <scope>NUCLEOTIDE SEQUENCE [LARGE SCALE GENOMIC DNA]</scope>
    <source>
        <strain evidence="13">Wonlab-2016</strain>
    </source>
</reference>
<keyword evidence="4 11" id="KW-0812">Transmembrane</keyword>
<evidence type="ECO:0000256" key="9">
    <source>
        <dbReference type="ARBA" id="ARBA00023201"/>
    </source>
</evidence>
<evidence type="ECO:0000313" key="13">
    <source>
        <dbReference type="EMBL" id="KAK7482954.1"/>
    </source>
</evidence>
<keyword evidence="14" id="KW-1185">Reference proteome</keyword>
<dbReference type="EMBL" id="JACVVK020000236">
    <property type="protein sequence ID" value="KAK7482954.1"/>
    <property type="molecule type" value="Genomic_DNA"/>
</dbReference>
<keyword evidence="10 11" id="KW-0407">Ion channel</keyword>
<dbReference type="GO" id="GO:0005272">
    <property type="term" value="F:sodium channel activity"/>
    <property type="evidence" value="ECO:0007669"/>
    <property type="project" value="UniProtKB-KW"/>
</dbReference>
<evidence type="ECO:0000256" key="1">
    <source>
        <dbReference type="ARBA" id="ARBA00004141"/>
    </source>
</evidence>
<dbReference type="PANTHER" id="PTHR11690:SF248">
    <property type="entry name" value="PICKPOCKET 17, ISOFORM A"/>
    <property type="match status" value="1"/>
</dbReference>
<keyword evidence="8 12" id="KW-0472">Membrane</keyword>
<name>A0ABD0K735_9CAEN</name>
<evidence type="ECO:0000256" key="7">
    <source>
        <dbReference type="ARBA" id="ARBA00023065"/>
    </source>
</evidence>